<gene>
    <name evidence="2" type="ORF">STAS_27128</name>
</gene>
<evidence type="ECO:0000313" key="3">
    <source>
        <dbReference type="Proteomes" id="UP000325081"/>
    </source>
</evidence>
<keyword evidence="2" id="KW-0808">Transferase</keyword>
<sequence length="142" mass="15255">MGLRRGDIDSMPITSTPPPSTDAFTWKTSARSSPSSAVRPSPVQHTPNKHTLSSGRRPSSVTGHATRRLGEKASKKEIRWSKKMPKRSAGGTSSEDDERVTGIGDRTGHGRRGERRTKNGPATAAVIMATSQEILDTDGNGY</sequence>
<dbReference type="AlphaFoldDB" id="A0A5A7QXY2"/>
<comment type="caution">
    <text evidence="2">The sequence shown here is derived from an EMBL/GenBank/DDBJ whole genome shotgun (WGS) entry which is preliminary data.</text>
</comment>
<organism evidence="2 3">
    <name type="scientific">Striga asiatica</name>
    <name type="common">Asiatic witchweed</name>
    <name type="synonym">Buchnera asiatica</name>
    <dbReference type="NCBI Taxonomy" id="4170"/>
    <lineage>
        <taxon>Eukaryota</taxon>
        <taxon>Viridiplantae</taxon>
        <taxon>Streptophyta</taxon>
        <taxon>Embryophyta</taxon>
        <taxon>Tracheophyta</taxon>
        <taxon>Spermatophyta</taxon>
        <taxon>Magnoliopsida</taxon>
        <taxon>eudicotyledons</taxon>
        <taxon>Gunneridae</taxon>
        <taxon>Pentapetalae</taxon>
        <taxon>asterids</taxon>
        <taxon>lamiids</taxon>
        <taxon>Lamiales</taxon>
        <taxon>Orobanchaceae</taxon>
        <taxon>Buchnereae</taxon>
        <taxon>Striga</taxon>
    </lineage>
</organism>
<dbReference type="EMBL" id="BKCP01008848">
    <property type="protein sequence ID" value="GER49852.1"/>
    <property type="molecule type" value="Genomic_DNA"/>
</dbReference>
<name>A0A5A7QXY2_STRAF</name>
<feature type="compositionally biased region" description="Polar residues" evidence="1">
    <location>
        <begin position="44"/>
        <end position="63"/>
    </location>
</feature>
<feature type="region of interest" description="Disordered" evidence="1">
    <location>
        <begin position="1"/>
        <end position="123"/>
    </location>
</feature>
<feature type="compositionally biased region" description="Basic and acidic residues" evidence="1">
    <location>
        <begin position="68"/>
        <end position="80"/>
    </location>
</feature>
<proteinExistence type="predicted"/>
<dbReference type="Proteomes" id="UP000325081">
    <property type="component" value="Unassembled WGS sequence"/>
</dbReference>
<dbReference type="GO" id="GO:0016301">
    <property type="term" value="F:kinase activity"/>
    <property type="evidence" value="ECO:0007669"/>
    <property type="project" value="UniProtKB-KW"/>
</dbReference>
<feature type="compositionally biased region" description="Low complexity" evidence="1">
    <location>
        <begin position="29"/>
        <end position="43"/>
    </location>
</feature>
<evidence type="ECO:0000313" key="2">
    <source>
        <dbReference type="EMBL" id="GER49852.1"/>
    </source>
</evidence>
<evidence type="ECO:0000256" key="1">
    <source>
        <dbReference type="SAM" id="MobiDB-lite"/>
    </source>
</evidence>
<protein>
    <submittedName>
        <fullName evidence="2">Calcium-dependent protein kinase 16</fullName>
    </submittedName>
</protein>
<reference evidence="3" key="1">
    <citation type="journal article" date="2019" name="Curr. Biol.">
        <title>Genome Sequence of Striga asiatica Provides Insight into the Evolution of Plant Parasitism.</title>
        <authorList>
            <person name="Yoshida S."/>
            <person name="Kim S."/>
            <person name="Wafula E.K."/>
            <person name="Tanskanen J."/>
            <person name="Kim Y.M."/>
            <person name="Honaas L."/>
            <person name="Yang Z."/>
            <person name="Spallek T."/>
            <person name="Conn C.E."/>
            <person name="Ichihashi Y."/>
            <person name="Cheong K."/>
            <person name="Cui S."/>
            <person name="Der J.P."/>
            <person name="Gundlach H."/>
            <person name="Jiao Y."/>
            <person name="Hori C."/>
            <person name="Ishida J.K."/>
            <person name="Kasahara H."/>
            <person name="Kiba T."/>
            <person name="Kim M.S."/>
            <person name="Koo N."/>
            <person name="Laohavisit A."/>
            <person name="Lee Y.H."/>
            <person name="Lumba S."/>
            <person name="McCourt P."/>
            <person name="Mortimer J.C."/>
            <person name="Mutuku J.M."/>
            <person name="Nomura T."/>
            <person name="Sasaki-Sekimoto Y."/>
            <person name="Seto Y."/>
            <person name="Wang Y."/>
            <person name="Wakatake T."/>
            <person name="Sakakibara H."/>
            <person name="Demura T."/>
            <person name="Yamaguchi S."/>
            <person name="Yoneyama K."/>
            <person name="Manabe R.I."/>
            <person name="Nelson D.C."/>
            <person name="Schulman A.H."/>
            <person name="Timko M.P."/>
            <person name="dePamphilis C.W."/>
            <person name="Choi D."/>
            <person name="Shirasu K."/>
        </authorList>
    </citation>
    <scope>NUCLEOTIDE SEQUENCE [LARGE SCALE GENOMIC DNA]</scope>
    <source>
        <strain evidence="3">cv. UVA1</strain>
    </source>
</reference>
<keyword evidence="3" id="KW-1185">Reference proteome</keyword>
<keyword evidence="2" id="KW-0418">Kinase</keyword>
<accession>A0A5A7QXY2</accession>